<gene>
    <name evidence="2" type="ORF">MTR65_07630</name>
</gene>
<dbReference type="RefSeq" id="WP_243798766.1">
    <property type="nucleotide sequence ID" value="NZ_JALHAT010000008.1"/>
</dbReference>
<sequence length="134" mass="13509">MHRALTLLLSGTRGGLASAHRIAVFALVALGLALSPVLSGTGEASPAPSHAMEMAHTGCETSGHGTGHDTGHGKAPLANLHCMASCLAATGLALPDLPAPPALRPLHRERPQPRAMAALASHASPLDPPPPRAV</sequence>
<accession>A0ABT0ABK5</accession>
<keyword evidence="3" id="KW-1185">Reference proteome</keyword>
<proteinExistence type="predicted"/>
<protein>
    <recommendedName>
        <fullName evidence="4">DUF2946 domain-containing protein</fullName>
    </recommendedName>
</protein>
<dbReference type="InterPro" id="IPR021333">
    <property type="entry name" value="DUF2946"/>
</dbReference>
<comment type="caution">
    <text evidence="2">The sequence shown here is derived from an EMBL/GenBank/DDBJ whole genome shotgun (WGS) entry which is preliminary data.</text>
</comment>
<evidence type="ECO:0008006" key="4">
    <source>
        <dbReference type="Google" id="ProtNLM"/>
    </source>
</evidence>
<dbReference type="EMBL" id="JALHAT010000008">
    <property type="protein sequence ID" value="MCJ1960544.1"/>
    <property type="molecule type" value="Genomic_DNA"/>
</dbReference>
<reference evidence="2" key="1">
    <citation type="submission" date="2022-03" db="EMBL/GenBank/DDBJ databases">
        <title>Identification of a novel bacterium isolated from mangrove sediments.</title>
        <authorList>
            <person name="Pan X."/>
        </authorList>
    </citation>
    <scope>NUCLEOTIDE SEQUENCE</scope>
    <source>
        <strain evidence="2">B2637</strain>
    </source>
</reference>
<evidence type="ECO:0000256" key="1">
    <source>
        <dbReference type="SAM" id="MobiDB-lite"/>
    </source>
</evidence>
<dbReference type="Proteomes" id="UP001162802">
    <property type="component" value="Unassembled WGS sequence"/>
</dbReference>
<evidence type="ECO:0000313" key="2">
    <source>
        <dbReference type="EMBL" id="MCJ1960544.1"/>
    </source>
</evidence>
<feature type="region of interest" description="Disordered" evidence="1">
    <location>
        <begin position="98"/>
        <end position="134"/>
    </location>
</feature>
<organism evidence="2 3">
    <name type="scientific">Novosphingobium mangrovi</name>
    <name type="common">ex Hu et al. 2023</name>
    <dbReference type="NCBI Taxonomy" id="2930094"/>
    <lineage>
        <taxon>Bacteria</taxon>
        <taxon>Pseudomonadati</taxon>
        <taxon>Pseudomonadota</taxon>
        <taxon>Alphaproteobacteria</taxon>
        <taxon>Sphingomonadales</taxon>
        <taxon>Sphingomonadaceae</taxon>
        <taxon>Novosphingobium</taxon>
    </lineage>
</organism>
<name>A0ABT0ABK5_9SPHN</name>
<evidence type="ECO:0000313" key="3">
    <source>
        <dbReference type="Proteomes" id="UP001162802"/>
    </source>
</evidence>
<dbReference type="Pfam" id="PF11162">
    <property type="entry name" value="DUF2946"/>
    <property type="match status" value="1"/>
</dbReference>